<evidence type="ECO:0000313" key="2">
    <source>
        <dbReference type="EMBL" id="RFS82331.1"/>
    </source>
</evidence>
<dbReference type="AlphaFoldDB" id="A0A372GAE3"/>
<name>A0A372GAE3_9ACTN</name>
<dbReference type="EMBL" id="QVNQ01000009">
    <property type="protein sequence ID" value="RFS82331.1"/>
    <property type="molecule type" value="Genomic_DNA"/>
</dbReference>
<reference evidence="2 3" key="1">
    <citation type="submission" date="2018-08" db="EMBL/GenBank/DDBJ databases">
        <title>Actinomadura spongicola sp. nov., isolated from marine sponge Leucetta chagosensis.</title>
        <authorList>
            <person name="Li L."/>
            <person name="Lin H.W."/>
        </authorList>
    </citation>
    <scope>NUCLEOTIDE SEQUENCE [LARGE SCALE GENOMIC DNA]</scope>
    <source>
        <strain evidence="2 3">LHW52907</strain>
    </source>
</reference>
<comment type="caution">
    <text evidence="2">The sequence shown here is derived from an EMBL/GenBank/DDBJ whole genome shotgun (WGS) entry which is preliminary data.</text>
</comment>
<keyword evidence="3" id="KW-1185">Reference proteome</keyword>
<dbReference type="RefSeq" id="WP_117402588.1">
    <property type="nucleotide sequence ID" value="NZ_QVNQ01000009.1"/>
</dbReference>
<accession>A0A372GAE3</accession>
<feature type="compositionally biased region" description="Basic residues" evidence="1">
    <location>
        <begin position="84"/>
        <end position="100"/>
    </location>
</feature>
<evidence type="ECO:0000313" key="3">
    <source>
        <dbReference type="Proteomes" id="UP000262882"/>
    </source>
</evidence>
<dbReference type="Proteomes" id="UP000262882">
    <property type="component" value="Unassembled WGS sequence"/>
</dbReference>
<protein>
    <submittedName>
        <fullName evidence="2">Uncharacterized protein</fullName>
    </submittedName>
</protein>
<dbReference type="OrthoDB" id="9814648at2"/>
<organism evidence="2 3">
    <name type="scientific">Actinomadura spongiicola</name>
    <dbReference type="NCBI Taxonomy" id="2303421"/>
    <lineage>
        <taxon>Bacteria</taxon>
        <taxon>Bacillati</taxon>
        <taxon>Actinomycetota</taxon>
        <taxon>Actinomycetes</taxon>
        <taxon>Streptosporangiales</taxon>
        <taxon>Thermomonosporaceae</taxon>
        <taxon>Actinomadura</taxon>
    </lineage>
</organism>
<evidence type="ECO:0000256" key="1">
    <source>
        <dbReference type="SAM" id="MobiDB-lite"/>
    </source>
</evidence>
<sequence length="100" mass="11517">MPAPYGLQGRAPNVERLRTDPLLCGPFLREGWRDPRRFRRRWETDGWIGDDTAMLMVDGADRPGVVSYRRIPTVGAVQRPAGGVRRREHPRPHGRYRVTV</sequence>
<proteinExistence type="predicted"/>
<gene>
    <name evidence="2" type="ORF">D0T12_26300</name>
</gene>
<feature type="region of interest" description="Disordered" evidence="1">
    <location>
        <begin position="79"/>
        <end position="100"/>
    </location>
</feature>